<dbReference type="AlphaFoldDB" id="A0A087TWJ9"/>
<keyword evidence="5" id="KW-0862">Zinc</keyword>
<keyword evidence="4" id="KW-0378">Hydrolase</keyword>
<evidence type="ECO:0000256" key="4">
    <source>
        <dbReference type="ARBA" id="ARBA00022759"/>
    </source>
</evidence>
<accession>A0A087TWJ9</accession>
<dbReference type="SUPFAM" id="SSF50630">
    <property type="entry name" value="Acid proteases"/>
    <property type="match status" value="1"/>
</dbReference>
<dbReference type="InterPro" id="IPR001878">
    <property type="entry name" value="Znf_CCHC"/>
</dbReference>
<evidence type="ECO:0000313" key="8">
    <source>
        <dbReference type="EMBL" id="KFM69488.1"/>
    </source>
</evidence>
<evidence type="ECO:0000256" key="5">
    <source>
        <dbReference type="PROSITE-ProRule" id="PRU00047"/>
    </source>
</evidence>
<dbReference type="Gene3D" id="2.40.70.10">
    <property type="entry name" value="Acid Proteases"/>
    <property type="match status" value="1"/>
</dbReference>
<feature type="region of interest" description="Disordered" evidence="6">
    <location>
        <begin position="275"/>
        <end position="319"/>
    </location>
</feature>
<evidence type="ECO:0000256" key="3">
    <source>
        <dbReference type="ARBA" id="ARBA00022722"/>
    </source>
</evidence>
<dbReference type="PANTHER" id="PTHR37984">
    <property type="entry name" value="PROTEIN CBG26694"/>
    <property type="match status" value="1"/>
</dbReference>
<sequence length="418" mass="47775">MKYEAAQQATRRDRYPVRAVRVHEPVDPLMARLDDLTRQVNALQRNIDDKKPTVKCWNCSAVGHMRRNCRTLRSRENKTDDINRQLNAMKFKRSDNKPKCWNCGAEGHVRTNCRTPRGAENEIISQQRRRKQFNDHIAEQSLSDNEQPRFKALKISAVCDNSNRLSINGHIDGVPCNTIIDTGANVTIIRRDLAHKFKENLIWAPSCVTLQTASGERIDIEGKLNVNITFGSAVYHHTAYVADITDPCILGLDFLRKYNFSLDFKNNKLPSAFEDMTIDPQKGSSPRNADVLSERPCSESCRNHTSVEEKSKTTSNSPSQMFIGRDLRLPCDFLFGRLADAPSSPEEYIQDVQARFEVKHRSARKRNNLETKKKKTRCDTRDTGHRFHEGDKLHSTENLNPGAKYTTPLDDSEVDFSR</sequence>
<organism evidence="8 9">
    <name type="scientific">Stegodyphus mimosarum</name>
    <name type="common">African social velvet spider</name>
    <dbReference type="NCBI Taxonomy" id="407821"/>
    <lineage>
        <taxon>Eukaryota</taxon>
        <taxon>Metazoa</taxon>
        <taxon>Ecdysozoa</taxon>
        <taxon>Arthropoda</taxon>
        <taxon>Chelicerata</taxon>
        <taxon>Arachnida</taxon>
        <taxon>Araneae</taxon>
        <taxon>Araneomorphae</taxon>
        <taxon>Entelegynae</taxon>
        <taxon>Eresoidea</taxon>
        <taxon>Eresidae</taxon>
        <taxon>Stegodyphus</taxon>
    </lineage>
</organism>
<dbReference type="InterPro" id="IPR036875">
    <property type="entry name" value="Znf_CCHC_sf"/>
</dbReference>
<feature type="region of interest" description="Disordered" evidence="6">
    <location>
        <begin position="363"/>
        <end position="418"/>
    </location>
</feature>
<dbReference type="Pfam" id="PF00098">
    <property type="entry name" value="zf-CCHC"/>
    <property type="match status" value="2"/>
</dbReference>
<dbReference type="GO" id="GO:0003676">
    <property type="term" value="F:nucleic acid binding"/>
    <property type="evidence" value="ECO:0007669"/>
    <property type="project" value="InterPro"/>
</dbReference>
<proteinExistence type="predicted"/>
<evidence type="ECO:0000313" key="9">
    <source>
        <dbReference type="Proteomes" id="UP000054359"/>
    </source>
</evidence>
<dbReference type="Pfam" id="PF13650">
    <property type="entry name" value="Asp_protease_2"/>
    <property type="match status" value="1"/>
</dbReference>
<dbReference type="GO" id="GO:0008270">
    <property type="term" value="F:zinc ion binding"/>
    <property type="evidence" value="ECO:0007669"/>
    <property type="project" value="UniProtKB-KW"/>
</dbReference>
<dbReference type="SUPFAM" id="SSF57756">
    <property type="entry name" value="Retrovirus zinc finger-like domains"/>
    <property type="match status" value="2"/>
</dbReference>
<keyword evidence="5" id="KW-0863">Zinc-finger</keyword>
<dbReference type="PROSITE" id="PS50158">
    <property type="entry name" value="ZF_CCHC"/>
    <property type="match status" value="2"/>
</dbReference>
<keyword evidence="9" id="KW-1185">Reference proteome</keyword>
<dbReference type="Proteomes" id="UP000054359">
    <property type="component" value="Unassembled WGS sequence"/>
</dbReference>
<dbReference type="InterPro" id="IPR050951">
    <property type="entry name" value="Retrovirus_Pol_polyprotein"/>
</dbReference>
<dbReference type="InterPro" id="IPR021109">
    <property type="entry name" value="Peptidase_aspartic_dom_sf"/>
</dbReference>
<keyword evidence="2" id="KW-0548">Nucleotidyltransferase</keyword>
<evidence type="ECO:0000256" key="6">
    <source>
        <dbReference type="SAM" id="MobiDB-lite"/>
    </source>
</evidence>
<evidence type="ECO:0000259" key="7">
    <source>
        <dbReference type="PROSITE" id="PS50158"/>
    </source>
</evidence>
<evidence type="ECO:0000256" key="1">
    <source>
        <dbReference type="ARBA" id="ARBA00022679"/>
    </source>
</evidence>
<evidence type="ECO:0000256" key="2">
    <source>
        <dbReference type="ARBA" id="ARBA00022695"/>
    </source>
</evidence>
<dbReference type="SMART" id="SM00343">
    <property type="entry name" value="ZnF_C2HC"/>
    <property type="match status" value="2"/>
</dbReference>
<feature type="domain" description="CCHC-type" evidence="7">
    <location>
        <begin position="55"/>
        <end position="70"/>
    </location>
</feature>
<dbReference type="OrthoDB" id="6435686at2759"/>
<keyword evidence="1" id="KW-0808">Transferase</keyword>
<dbReference type="GO" id="GO:0004519">
    <property type="term" value="F:endonuclease activity"/>
    <property type="evidence" value="ECO:0007669"/>
    <property type="project" value="UniProtKB-KW"/>
</dbReference>
<reference evidence="8 9" key="1">
    <citation type="submission" date="2013-11" db="EMBL/GenBank/DDBJ databases">
        <title>Genome sequencing of Stegodyphus mimosarum.</title>
        <authorList>
            <person name="Bechsgaard J."/>
        </authorList>
    </citation>
    <scope>NUCLEOTIDE SEQUENCE [LARGE SCALE GENOMIC DNA]</scope>
</reference>
<dbReference type="EMBL" id="KK117081">
    <property type="protein sequence ID" value="KFM69488.1"/>
    <property type="molecule type" value="Genomic_DNA"/>
</dbReference>
<keyword evidence="5" id="KW-0479">Metal-binding</keyword>
<dbReference type="GO" id="GO:0016779">
    <property type="term" value="F:nucleotidyltransferase activity"/>
    <property type="evidence" value="ECO:0007669"/>
    <property type="project" value="UniProtKB-KW"/>
</dbReference>
<dbReference type="PANTHER" id="PTHR37984:SF5">
    <property type="entry name" value="PROTEIN NYNRIN-LIKE"/>
    <property type="match status" value="1"/>
</dbReference>
<keyword evidence="4" id="KW-0255">Endonuclease</keyword>
<feature type="compositionally biased region" description="Basic and acidic residues" evidence="6">
    <location>
        <begin position="367"/>
        <end position="395"/>
    </location>
</feature>
<keyword evidence="3" id="KW-0540">Nuclease</keyword>
<feature type="domain" description="CCHC-type" evidence="7">
    <location>
        <begin position="99"/>
        <end position="114"/>
    </location>
</feature>
<gene>
    <name evidence="8" type="ORF">X975_13569</name>
</gene>
<feature type="non-terminal residue" evidence="8">
    <location>
        <position position="418"/>
    </location>
</feature>
<dbReference type="Gene3D" id="4.10.60.10">
    <property type="entry name" value="Zinc finger, CCHC-type"/>
    <property type="match status" value="1"/>
</dbReference>
<feature type="compositionally biased region" description="Basic and acidic residues" evidence="6">
    <location>
        <begin position="292"/>
        <end position="312"/>
    </location>
</feature>
<dbReference type="CDD" id="cd00303">
    <property type="entry name" value="retropepsin_like"/>
    <property type="match status" value="1"/>
</dbReference>
<name>A0A087TWJ9_STEMI</name>
<protein>
    <submittedName>
        <fullName evidence="8">Gag-Pol polyprotein</fullName>
    </submittedName>
</protein>